<reference evidence="2 3" key="1">
    <citation type="submission" date="2015-04" db="EMBL/GenBank/DDBJ databases">
        <authorList>
            <person name="Syromyatnikov M.Y."/>
            <person name="Popov V.N."/>
        </authorList>
    </citation>
    <scope>NUCLEOTIDE SEQUENCE [LARGE SCALE GENOMIC DNA]</scope>
</reference>
<feature type="compositionally biased region" description="Basic and acidic residues" evidence="1">
    <location>
        <begin position="27"/>
        <end position="40"/>
    </location>
</feature>
<organism evidence="2 3">
    <name type="scientific">Clunio marinus</name>
    <dbReference type="NCBI Taxonomy" id="568069"/>
    <lineage>
        <taxon>Eukaryota</taxon>
        <taxon>Metazoa</taxon>
        <taxon>Ecdysozoa</taxon>
        <taxon>Arthropoda</taxon>
        <taxon>Hexapoda</taxon>
        <taxon>Insecta</taxon>
        <taxon>Pterygota</taxon>
        <taxon>Neoptera</taxon>
        <taxon>Endopterygota</taxon>
        <taxon>Diptera</taxon>
        <taxon>Nematocera</taxon>
        <taxon>Chironomoidea</taxon>
        <taxon>Chironomidae</taxon>
        <taxon>Clunio</taxon>
    </lineage>
</organism>
<dbReference type="Proteomes" id="UP000183832">
    <property type="component" value="Unassembled WGS sequence"/>
</dbReference>
<evidence type="ECO:0000313" key="3">
    <source>
        <dbReference type="Proteomes" id="UP000183832"/>
    </source>
</evidence>
<keyword evidence="3" id="KW-1185">Reference proteome</keyword>
<sequence length="194" mass="21534">MDVATKKQKHAECLKAYRQRDYEAKKGAGTLRQKEKREFIKANNPEKYAEAKKADKERKKNNAASSQSSFPNGQARACRINYQLNLLPKDEAMRKEIVLGMAKKLGLNVGPLPQALSSNALDPTVVKSATDFYSNDKISRIPNANAVVPIEKGGAETTSLRFMTCTIQEAMKNIRKISHTTKSALITLEIVAHT</sequence>
<accession>A0A1J1HSF0</accession>
<name>A0A1J1HSF0_9DIPT</name>
<evidence type="ECO:0000256" key="1">
    <source>
        <dbReference type="SAM" id="MobiDB-lite"/>
    </source>
</evidence>
<dbReference type="AlphaFoldDB" id="A0A1J1HSF0"/>
<dbReference type="EMBL" id="CVRI01000019">
    <property type="protein sequence ID" value="CRK90458.1"/>
    <property type="molecule type" value="Genomic_DNA"/>
</dbReference>
<feature type="compositionally biased region" description="Basic and acidic residues" evidence="1">
    <location>
        <begin position="47"/>
        <end position="60"/>
    </location>
</feature>
<proteinExistence type="predicted"/>
<evidence type="ECO:0000313" key="2">
    <source>
        <dbReference type="EMBL" id="CRK90458.1"/>
    </source>
</evidence>
<gene>
    <name evidence="2" type="ORF">CLUMA_CG004229</name>
</gene>
<protein>
    <submittedName>
        <fullName evidence="2">CLUMA_CG004229, isoform A</fullName>
    </submittedName>
</protein>
<feature type="region of interest" description="Disordered" evidence="1">
    <location>
        <begin position="27"/>
        <end position="72"/>
    </location>
</feature>